<dbReference type="Proteomes" id="UP000245119">
    <property type="component" value="Linkage Group LG12"/>
</dbReference>
<organism evidence="1 2">
    <name type="scientific">Pomacea canaliculata</name>
    <name type="common">Golden apple snail</name>
    <dbReference type="NCBI Taxonomy" id="400727"/>
    <lineage>
        <taxon>Eukaryota</taxon>
        <taxon>Metazoa</taxon>
        <taxon>Spiralia</taxon>
        <taxon>Lophotrochozoa</taxon>
        <taxon>Mollusca</taxon>
        <taxon>Gastropoda</taxon>
        <taxon>Caenogastropoda</taxon>
        <taxon>Architaenioglossa</taxon>
        <taxon>Ampullarioidea</taxon>
        <taxon>Ampullariidae</taxon>
        <taxon>Pomacea</taxon>
    </lineage>
</organism>
<dbReference type="EMBL" id="PZQS01000012">
    <property type="protein sequence ID" value="PVD21188.1"/>
    <property type="molecule type" value="Genomic_DNA"/>
</dbReference>
<sequence>MKRESQRPRDDPTIWLFVCQDDDDETFIKPLQMVGELEEMRVVSLAKHCPPKGIRISLFPGPASHPSVAHVTPRLQYFLETGARVCNRVPYPGCPSVAVCTRVRKSGCRRTSSAKTCVERVTACDTMGESADRNRYNCDGGKQLQLSN</sequence>
<reference evidence="1 2" key="1">
    <citation type="submission" date="2018-04" db="EMBL/GenBank/DDBJ databases">
        <title>The genome of golden apple snail Pomacea canaliculata provides insight into stress tolerance and invasive adaptation.</title>
        <authorList>
            <person name="Liu C."/>
            <person name="Liu B."/>
            <person name="Ren Y."/>
            <person name="Zhang Y."/>
            <person name="Wang H."/>
            <person name="Li S."/>
            <person name="Jiang F."/>
            <person name="Yin L."/>
            <person name="Zhang G."/>
            <person name="Qian W."/>
            <person name="Fan W."/>
        </authorList>
    </citation>
    <scope>NUCLEOTIDE SEQUENCE [LARGE SCALE GENOMIC DNA]</scope>
    <source>
        <strain evidence="1">SZHN2017</strain>
        <tissue evidence="1">Muscle</tissue>
    </source>
</reference>
<keyword evidence="2" id="KW-1185">Reference proteome</keyword>
<comment type="caution">
    <text evidence="1">The sequence shown here is derived from an EMBL/GenBank/DDBJ whole genome shotgun (WGS) entry which is preliminary data.</text>
</comment>
<evidence type="ECO:0000313" key="2">
    <source>
        <dbReference type="Proteomes" id="UP000245119"/>
    </source>
</evidence>
<gene>
    <name evidence="1" type="ORF">C0Q70_19356</name>
</gene>
<evidence type="ECO:0000313" key="1">
    <source>
        <dbReference type="EMBL" id="PVD21188.1"/>
    </source>
</evidence>
<name>A0A2T7NJ53_POMCA</name>
<proteinExistence type="predicted"/>
<dbReference type="AlphaFoldDB" id="A0A2T7NJ53"/>
<protein>
    <submittedName>
        <fullName evidence="1">Uncharacterized protein</fullName>
    </submittedName>
</protein>
<accession>A0A2T7NJ53</accession>